<comment type="caution">
    <text evidence="2">The sequence shown here is derived from an EMBL/GenBank/DDBJ whole genome shotgun (WGS) entry which is preliminary data.</text>
</comment>
<feature type="transmembrane region" description="Helical" evidence="1">
    <location>
        <begin position="56"/>
        <end position="74"/>
    </location>
</feature>
<dbReference type="EMBL" id="BPLR01020925">
    <property type="protein sequence ID" value="GIX84047.1"/>
    <property type="molecule type" value="Genomic_DNA"/>
</dbReference>
<protein>
    <submittedName>
        <fullName evidence="2">Uncharacterized protein</fullName>
    </submittedName>
</protein>
<dbReference type="AlphaFoldDB" id="A0AAV4NGY6"/>
<keyword evidence="3" id="KW-1185">Reference proteome</keyword>
<evidence type="ECO:0000313" key="3">
    <source>
        <dbReference type="Proteomes" id="UP001054945"/>
    </source>
</evidence>
<accession>A0AAV4NGY6</accession>
<evidence type="ECO:0000256" key="1">
    <source>
        <dbReference type="SAM" id="Phobius"/>
    </source>
</evidence>
<reference evidence="2 3" key="1">
    <citation type="submission" date="2021-06" db="EMBL/GenBank/DDBJ databases">
        <title>Caerostris extrusa draft genome.</title>
        <authorList>
            <person name="Kono N."/>
            <person name="Arakawa K."/>
        </authorList>
    </citation>
    <scope>NUCLEOTIDE SEQUENCE [LARGE SCALE GENOMIC DNA]</scope>
</reference>
<gene>
    <name evidence="2" type="ORF">CEXT_675951</name>
</gene>
<organism evidence="2 3">
    <name type="scientific">Caerostris extrusa</name>
    <name type="common">Bark spider</name>
    <name type="synonym">Caerostris bankana</name>
    <dbReference type="NCBI Taxonomy" id="172846"/>
    <lineage>
        <taxon>Eukaryota</taxon>
        <taxon>Metazoa</taxon>
        <taxon>Ecdysozoa</taxon>
        <taxon>Arthropoda</taxon>
        <taxon>Chelicerata</taxon>
        <taxon>Arachnida</taxon>
        <taxon>Araneae</taxon>
        <taxon>Araneomorphae</taxon>
        <taxon>Entelegynae</taxon>
        <taxon>Araneoidea</taxon>
        <taxon>Araneidae</taxon>
        <taxon>Caerostris</taxon>
    </lineage>
</organism>
<sequence length="112" mass="12663">MFTLANWIPGETSLHYWCACRCVCNKEGLVDATGANKNSANSSNYNYRDSYRKLKMMLGVLFAVVLLASAYGQYVPNKLPNDERFKHDPDIFRNVVSTVENGIFCNTFVLIP</sequence>
<proteinExistence type="predicted"/>
<keyword evidence="1" id="KW-0812">Transmembrane</keyword>
<keyword evidence="1" id="KW-0472">Membrane</keyword>
<name>A0AAV4NGY6_CAEEX</name>
<keyword evidence="1" id="KW-1133">Transmembrane helix</keyword>
<dbReference type="Proteomes" id="UP001054945">
    <property type="component" value="Unassembled WGS sequence"/>
</dbReference>
<evidence type="ECO:0000313" key="2">
    <source>
        <dbReference type="EMBL" id="GIX84047.1"/>
    </source>
</evidence>